<evidence type="ECO:0000259" key="1">
    <source>
        <dbReference type="Pfam" id="PF26172"/>
    </source>
</evidence>
<dbReference type="Proteomes" id="UP000601435">
    <property type="component" value="Unassembled WGS sequence"/>
</dbReference>
<dbReference type="EMBL" id="CAJNJA010017356">
    <property type="protein sequence ID" value="CAE7399637.1"/>
    <property type="molecule type" value="Genomic_DNA"/>
</dbReference>
<dbReference type="OrthoDB" id="434495at2759"/>
<proteinExistence type="predicted"/>
<dbReference type="InterPro" id="IPR058977">
    <property type="entry name" value="RESC8_HEAT"/>
</dbReference>
<dbReference type="AlphaFoldDB" id="A0A812QRB4"/>
<gene>
    <name evidence="2" type="primary">amtB</name>
    <name evidence="2" type="ORF">SNEC2469_LOCUS10927</name>
</gene>
<organism evidence="2 3">
    <name type="scientific">Symbiodinium necroappetens</name>
    <dbReference type="NCBI Taxonomy" id="1628268"/>
    <lineage>
        <taxon>Eukaryota</taxon>
        <taxon>Sar</taxon>
        <taxon>Alveolata</taxon>
        <taxon>Dinophyceae</taxon>
        <taxon>Suessiales</taxon>
        <taxon>Symbiodiniaceae</taxon>
        <taxon>Symbiodinium</taxon>
    </lineage>
</organism>
<feature type="non-terminal residue" evidence="2">
    <location>
        <position position="1"/>
    </location>
</feature>
<dbReference type="Pfam" id="PF26172">
    <property type="entry name" value="RESC8"/>
    <property type="match status" value="1"/>
</dbReference>
<sequence length="268" mass="29691">APDLDLPARARELAVKEAGEAGDEEAWLDFEERALQRCGAWRGPEVVQVLHACAVAQRRPKRLLAKLSKDIPDKMPQFDVSALCICLHTFAQLRSRDASLFSVVTRRLLQPDHREELGPSHLSSLLYSHARILAFDKGLVRLAQKSLADDRRAFELEDLATVLQAFATLRAEDVRLSGNSARRVAKATPAAPLPLLADLLEASAVFWQGLKRIWRTEMRASEGSRASARDSRSASARWTVQGGFRLGLYCEASPVAERTCVVFSLSFS</sequence>
<comment type="caution">
    <text evidence="2">The sequence shown here is derived from an EMBL/GenBank/DDBJ whole genome shotgun (WGS) entry which is preliminary data.</text>
</comment>
<feature type="domain" description="RNA-editing substrate-binding complex 8 protein HEAT repeats" evidence="1">
    <location>
        <begin position="46"/>
        <end position="168"/>
    </location>
</feature>
<accession>A0A812QRB4</accession>
<protein>
    <submittedName>
        <fullName evidence="2">AmtB protein</fullName>
    </submittedName>
</protein>
<evidence type="ECO:0000313" key="3">
    <source>
        <dbReference type="Proteomes" id="UP000601435"/>
    </source>
</evidence>
<name>A0A812QRB4_9DINO</name>
<keyword evidence="3" id="KW-1185">Reference proteome</keyword>
<evidence type="ECO:0000313" key="2">
    <source>
        <dbReference type="EMBL" id="CAE7399637.1"/>
    </source>
</evidence>
<reference evidence="2" key="1">
    <citation type="submission" date="2021-02" db="EMBL/GenBank/DDBJ databases">
        <authorList>
            <person name="Dougan E. K."/>
            <person name="Rhodes N."/>
            <person name="Thang M."/>
            <person name="Chan C."/>
        </authorList>
    </citation>
    <scope>NUCLEOTIDE SEQUENCE</scope>
</reference>